<dbReference type="GO" id="GO:0003779">
    <property type="term" value="F:actin binding"/>
    <property type="evidence" value="ECO:0007669"/>
    <property type="project" value="UniProtKB-ARBA"/>
</dbReference>
<dbReference type="GO" id="GO:0045989">
    <property type="term" value="P:positive regulation of striated muscle contraction"/>
    <property type="evidence" value="ECO:0007669"/>
    <property type="project" value="UniProtKB-ARBA"/>
</dbReference>
<organism evidence="12 13">
    <name type="scientific">Trichinella nativa</name>
    <dbReference type="NCBI Taxonomy" id="6335"/>
    <lineage>
        <taxon>Eukaryota</taxon>
        <taxon>Metazoa</taxon>
        <taxon>Ecdysozoa</taxon>
        <taxon>Nematoda</taxon>
        <taxon>Enoplea</taxon>
        <taxon>Dorylaimia</taxon>
        <taxon>Trichinellida</taxon>
        <taxon>Trichinellidae</taxon>
        <taxon>Trichinella</taxon>
    </lineage>
</organism>
<dbReference type="PANTHER" id="PTHR45080">
    <property type="entry name" value="CONTACTIN 5"/>
    <property type="match status" value="1"/>
</dbReference>
<evidence type="ECO:0000313" key="13">
    <source>
        <dbReference type="Proteomes" id="UP000243006"/>
    </source>
</evidence>
<feature type="domain" description="Ig-like" evidence="11">
    <location>
        <begin position="25"/>
        <end position="114"/>
    </location>
</feature>
<dbReference type="GO" id="GO:0043025">
    <property type="term" value="C:neuronal cell body"/>
    <property type="evidence" value="ECO:0007669"/>
    <property type="project" value="TreeGrafter"/>
</dbReference>
<dbReference type="SMART" id="SM00409">
    <property type="entry name" value="IG"/>
    <property type="match status" value="7"/>
</dbReference>
<dbReference type="GO" id="GO:0050808">
    <property type="term" value="P:synapse organization"/>
    <property type="evidence" value="ECO:0007669"/>
    <property type="project" value="TreeGrafter"/>
</dbReference>
<evidence type="ECO:0000256" key="10">
    <source>
        <dbReference type="ARBA" id="ARBA00023319"/>
    </source>
</evidence>
<gene>
    <name evidence="12" type="ORF">D917_04271</name>
</gene>
<feature type="domain" description="Ig-like" evidence="11">
    <location>
        <begin position="480"/>
        <end position="571"/>
    </location>
</feature>
<dbReference type="SMART" id="SM00408">
    <property type="entry name" value="IGc2"/>
    <property type="match status" value="7"/>
</dbReference>
<dbReference type="InterPro" id="IPR013098">
    <property type="entry name" value="Ig_I-set"/>
</dbReference>
<feature type="domain" description="Ig-like" evidence="11">
    <location>
        <begin position="584"/>
        <end position="668"/>
    </location>
</feature>
<dbReference type="GO" id="GO:0040017">
    <property type="term" value="P:positive regulation of locomotion"/>
    <property type="evidence" value="ECO:0007669"/>
    <property type="project" value="UniProtKB-ARBA"/>
</dbReference>
<evidence type="ECO:0000259" key="11">
    <source>
        <dbReference type="PROSITE" id="PS50835"/>
    </source>
</evidence>
<evidence type="ECO:0000256" key="6">
    <source>
        <dbReference type="ARBA" id="ARBA00022737"/>
    </source>
</evidence>
<dbReference type="GO" id="GO:0060298">
    <property type="term" value="P:positive regulation of sarcomere organization"/>
    <property type="evidence" value="ECO:0007669"/>
    <property type="project" value="UniProtKB-ARBA"/>
</dbReference>
<dbReference type="FunFam" id="2.60.40.10:FF:000107">
    <property type="entry name" value="Myosin, light chain kinase a"/>
    <property type="match status" value="3"/>
</dbReference>
<dbReference type="PROSITE" id="PS50835">
    <property type="entry name" value="IG_LIKE"/>
    <property type="match status" value="7"/>
</dbReference>
<keyword evidence="7" id="KW-0175">Coiled coil</keyword>
<dbReference type="GO" id="GO:0008046">
    <property type="term" value="F:axon guidance receptor activity"/>
    <property type="evidence" value="ECO:0007669"/>
    <property type="project" value="TreeGrafter"/>
</dbReference>
<feature type="domain" description="Ig-like" evidence="11">
    <location>
        <begin position="378"/>
        <end position="467"/>
    </location>
</feature>
<evidence type="ECO:0000313" key="12">
    <source>
        <dbReference type="EMBL" id="OUC40209.1"/>
    </source>
</evidence>
<dbReference type="GO" id="GO:0030424">
    <property type="term" value="C:axon"/>
    <property type="evidence" value="ECO:0007669"/>
    <property type="project" value="TreeGrafter"/>
</dbReference>
<evidence type="ECO:0000256" key="2">
    <source>
        <dbReference type="ARBA" id="ARBA00004161"/>
    </source>
</evidence>
<dbReference type="Pfam" id="PF07679">
    <property type="entry name" value="I-set"/>
    <property type="match status" value="7"/>
</dbReference>
<dbReference type="FunFam" id="2.60.40.10:FF:000345">
    <property type="entry name" value="Muscle M-line assembly protein unc-89"/>
    <property type="match status" value="1"/>
</dbReference>
<comment type="caution">
    <text evidence="12">The sequence shown here is derived from an EMBL/GenBank/DDBJ whole genome shotgun (WGS) entry which is preliminary data.</text>
</comment>
<keyword evidence="10" id="KW-0393">Immunoglobulin domain</keyword>
<dbReference type="SUPFAM" id="SSF48726">
    <property type="entry name" value="Immunoglobulin"/>
    <property type="match status" value="7"/>
</dbReference>
<evidence type="ECO:0000256" key="5">
    <source>
        <dbReference type="ARBA" id="ARBA00022490"/>
    </source>
</evidence>
<dbReference type="InterPro" id="IPR003599">
    <property type="entry name" value="Ig_sub"/>
</dbReference>
<keyword evidence="9" id="KW-0539">Nucleus</keyword>
<dbReference type="InterPro" id="IPR036179">
    <property type="entry name" value="Ig-like_dom_sf"/>
</dbReference>
<evidence type="ECO:0000256" key="1">
    <source>
        <dbReference type="ARBA" id="ARBA00004123"/>
    </source>
</evidence>
<reference evidence="12 13" key="1">
    <citation type="submission" date="2015-04" db="EMBL/GenBank/DDBJ databases">
        <title>Draft genome of the roundworm Trichinella nativa.</title>
        <authorList>
            <person name="Mitreva M."/>
        </authorList>
    </citation>
    <scope>NUCLEOTIDE SEQUENCE [LARGE SCALE GENOMIC DNA]</scope>
    <source>
        <strain evidence="12 13">ISS45</strain>
    </source>
</reference>
<dbReference type="FunFam" id="2.60.40.10:FF:000425">
    <property type="entry name" value="Myosin light chain kinase"/>
    <property type="match status" value="1"/>
</dbReference>
<proteinExistence type="inferred from homology"/>
<feature type="domain" description="Ig-like" evidence="11">
    <location>
        <begin position="684"/>
        <end position="774"/>
    </location>
</feature>
<keyword evidence="5" id="KW-0963">Cytoplasm</keyword>
<dbReference type="EMBL" id="LVZM01023170">
    <property type="protein sequence ID" value="OUC40209.1"/>
    <property type="molecule type" value="Genomic_DNA"/>
</dbReference>
<evidence type="ECO:0000256" key="9">
    <source>
        <dbReference type="ARBA" id="ARBA00023242"/>
    </source>
</evidence>
<comment type="subcellular location">
    <subcellularLocation>
        <location evidence="2">Cytoplasm</location>
        <location evidence="2">Myofibril</location>
        <location evidence="2">Sarcomere</location>
        <location evidence="2">A band</location>
    </subcellularLocation>
    <subcellularLocation>
        <location evidence="3">Cytoplasm</location>
        <location evidence="3">Myofibril</location>
        <location evidence="3">Sarcomere</location>
        <location evidence="3">I band</location>
    </subcellularLocation>
    <subcellularLocation>
        <location evidence="1">Nucleus</location>
    </subcellularLocation>
</comment>
<sequence length="891" mass="98411">MKRDLYWNIVVYVLNQINLKTPRAPYFTQNLVDVQSQTGDDVALKCCFDGYPTPTITWQFGDNTTLKYNYECQILQQGHECKLHFPSVQQKHSGIYRCILENELGKAESECFLSVGSSSLYPIPPQFIRCLYDIWTPLDNEITLTCQTIGIPNPDITWYFNGQQLLESSNVRLFFDANNVCGLTIVRVSGPDLGQYVCEARNEYGIAKTAATIHAGEPHTGKPPIFLKGLQDQTVHAGSRITMGVLVKGEHAYKLSKKYEETVIITGFPDGVLSLDVPTEQTEGGDSFAERSMKTRRKIPKRLTLKEYQGEAPEFIKGLKDVELEEGGRAAVSGRTCKRKLPKTQDEQSPSLCTSSKVKTVEDIRAIVHRRNECPCEPKFIIRPRERKEIEEGKSLRLKAALSASPTAQVSWNKDGVMLESGSKYGIYNDGDFYYIEVHRVNADDSGFYNCIASNTHGVASASSHVVILPGSPEKAVRPPTFTEVLPGVVDASVGECVSVECSFEGKPIPHVTWTKNGNTLTPSSRVQLTYDGESASLTVNKVEYSDAGRYCCKAVNCAGEARSTTKIKVKSASELDATVAPMPKFLHHLVDQTVGDGDQVTFTLQLVDAWEPIKITWFHDKCEIQDSPAFSYVRDGDKCILIIQDAFPEDSGVYMCRAENAYGQAISACTLKVIGKEQDPEIPSFTEIPDTATALIGQSVTVSVNLKGYPEPVVSWSKDNAALSSGEKYQIYNVGNSHHMTVLNCGWEDAGTYKILATNNVGSCEGTVLMDVSKDFTTALEPGHSHPLITVAPSGAEVAIGDPLQLNCSFTGQPCPVVVWYFNGKRVEPSDLVSVIHTENASFLTVKSCQEEHFGEVSVSIRNQYGEDLASAHIKHRKVRFNCMTDYVLY</sequence>
<evidence type="ECO:0000256" key="3">
    <source>
        <dbReference type="ARBA" id="ARBA00004355"/>
    </source>
</evidence>
<accession>A0A1Y3E9B7</accession>
<dbReference type="InterPro" id="IPR007110">
    <property type="entry name" value="Ig-like_dom"/>
</dbReference>
<evidence type="ECO:0000256" key="4">
    <source>
        <dbReference type="ARBA" id="ARBA00006692"/>
    </source>
</evidence>
<dbReference type="GO" id="GO:0031672">
    <property type="term" value="C:A band"/>
    <property type="evidence" value="ECO:0007669"/>
    <property type="project" value="UniProtKB-SubCell"/>
</dbReference>
<dbReference type="InterPro" id="IPR050958">
    <property type="entry name" value="Cell_Adh-Cytoskel_Orgn"/>
</dbReference>
<name>A0A1Y3E9B7_9BILA</name>
<evidence type="ECO:0000256" key="8">
    <source>
        <dbReference type="ARBA" id="ARBA00023157"/>
    </source>
</evidence>
<feature type="domain" description="Ig-like" evidence="11">
    <location>
        <begin position="788"/>
        <end position="876"/>
    </location>
</feature>
<dbReference type="GO" id="GO:0031674">
    <property type="term" value="C:I band"/>
    <property type="evidence" value="ECO:0007669"/>
    <property type="project" value="UniProtKB-SubCell"/>
</dbReference>
<dbReference type="Gene3D" id="2.60.40.10">
    <property type="entry name" value="Immunoglobulins"/>
    <property type="match status" value="7"/>
</dbReference>
<dbReference type="Proteomes" id="UP000243006">
    <property type="component" value="Unassembled WGS sequence"/>
</dbReference>
<comment type="similarity">
    <text evidence="4">Belongs to the protein kinase superfamily. CAMK Ser/Thr protein kinase family.</text>
</comment>
<dbReference type="AlphaFoldDB" id="A0A1Y3E9B7"/>
<dbReference type="GO" id="GO:0007156">
    <property type="term" value="P:homophilic cell adhesion via plasma membrane adhesion molecules"/>
    <property type="evidence" value="ECO:0007669"/>
    <property type="project" value="TreeGrafter"/>
</dbReference>
<feature type="domain" description="Ig-like" evidence="11">
    <location>
        <begin position="125"/>
        <end position="214"/>
    </location>
</feature>
<keyword evidence="6" id="KW-0677">Repeat</keyword>
<dbReference type="GO" id="GO:0005886">
    <property type="term" value="C:plasma membrane"/>
    <property type="evidence" value="ECO:0007669"/>
    <property type="project" value="TreeGrafter"/>
</dbReference>
<dbReference type="GO" id="GO:0005634">
    <property type="term" value="C:nucleus"/>
    <property type="evidence" value="ECO:0007669"/>
    <property type="project" value="UniProtKB-SubCell"/>
</dbReference>
<dbReference type="FunFam" id="2.60.40.10:FF:000031">
    <property type="entry name" value="Myosin-binding protein C, slow type"/>
    <property type="match status" value="1"/>
</dbReference>
<dbReference type="PANTHER" id="PTHR45080:SF32">
    <property type="entry name" value="MAM DOMAIN CONTAINING GLYCOSYLPHOSPHATIDYLINOSITOL ANCHOR 1"/>
    <property type="match status" value="1"/>
</dbReference>
<dbReference type="InterPro" id="IPR003598">
    <property type="entry name" value="Ig_sub2"/>
</dbReference>
<dbReference type="CDD" id="cd00096">
    <property type="entry name" value="Ig"/>
    <property type="match status" value="1"/>
</dbReference>
<evidence type="ECO:0000256" key="7">
    <source>
        <dbReference type="ARBA" id="ARBA00023054"/>
    </source>
</evidence>
<dbReference type="InterPro" id="IPR013783">
    <property type="entry name" value="Ig-like_fold"/>
</dbReference>
<keyword evidence="8" id="KW-1015">Disulfide bond</keyword>
<protein>
    <submittedName>
        <fullName evidence="12">Immunoglobulin I-set domain protein</fullName>
    </submittedName>
</protein>